<proteinExistence type="predicted"/>
<dbReference type="RefSeq" id="WP_422918063.1">
    <property type="nucleotide sequence ID" value="NZ_JAMZEJ010000001.1"/>
</dbReference>
<keyword evidence="2" id="KW-1133">Transmembrane helix</keyword>
<sequence length="393" mass="40580">MPLFPITDTGRAGDIRMRRRRAGLLLGGIVLGGWMLAGPSHRNDRAGRETDESLQRALATIDRLPVLLDHIDHATHSSRRRGLPQPGANDPSRTLVASGGLDIDIGCASSITLLAVPGMAEDQAILSARPDQADALQAVALNEQTGRIGSGGNSCDHQAHQEDADFILRVAPERPLTIAQWGSTDIRAGAFSGPVRLSGNGYGSVSIERTGPLVVQQRSSGDMSVGSVQGPLDADMESSGGLSVGSLEGTLDADIRSSGDLSINGGEIRDLRLRLHSSGDVRMNHARTTGQASILTESSGDVVGSMFSGSGFSATTRGSGDVVFASVQAEAAMLESTGAGDISIRGGTIEQLTATGSGSGDISVQAAVRAGRIIHDGPGDISIPRLQKRADGG</sequence>
<dbReference type="EMBL" id="JAMZEJ010000001">
    <property type="protein sequence ID" value="MCQ8239316.1"/>
    <property type="molecule type" value="Genomic_DNA"/>
</dbReference>
<keyword evidence="5" id="KW-1185">Reference proteome</keyword>
<evidence type="ECO:0000256" key="2">
    <source>
        <dbReference type="SAM" id="Phobius"/>
    </source>
</evidence>
<organism evidence="4 5">
    <name type="scientific">Rhizosaccharibacter radicis</name>
    <dbReference type="NCBI Taxonomy" id="2782605"/>
    <lineage>
        <taxon>Bacteria</taxon>
        <taxon>Pseudomonadati</taxon>
        <taxon>Pseudomonadota</taxon>
        <taxon>Alphaproteobacteria</taxon>
        <taxon>Acetobacterales</taxon>
        <taxon>Acetobacteraceae</taxon>
        <taxon>Rhizosaccharibacter</taxon>
    </lineage>
</organism>
<dbReference type="Pfam" id="PF13349">
    <property type="entry name" value="DUF4097"/>
    <property type="match status" value="1"/>
</dbReference>
<protein>
    <submittedName>
        <fullName evidence="4">DUF4097 domain-containing protein</fullName>
    </submittedName>
</protein>
<comment type="caution">
    <text evidence="4">The sequence shown here is derived from an EMBL/GenBank/DDBJ whole genome shotgun (WGS) entry which is preliminary data.</text>
</comment>
<keyword evidence="2" id="KW-0472">Membrane</keyword>
<gene>
    <name evidence="4" type="ORF">NFI88_00490</name>
</gene>
<feature type="region of interest" description="Disordered" evidence="1">
    <location>
        <begin position="76"/>
        <end position="95"/>
    </location>
</feature>
<feature type="domain" description="DUF4097" evidence="3">
    <location>
        <begin position="266"/>
        <end position="383"/>
    </location>
</feature>
<dbReference type="Proteomes" id="UP001524547">
    <property type="component" value="Unassembled WGS sequence"/>
</dbReference>
<evidence type="ECO:0000259" key="3">
    <source>
        <dbReference type="Pfam" id="PF13349"/>
    </source>
</evidence>
<evidence type="ECO:0000313" key="4">
    <source>
        <dbReference type="EMBL" id="MCQ8239316.1"/>
    </source>
</evidence>
<name>A0ABT1VSK9_9PROT</name>
<evidence type="ECO:0000313" key="5">
    <source>
        <dbReference type="Proteomes" id="UP001524547"/>
    </source>
</evidence>
<accession>A0ABT1VSK9</accession>
<feature type="transmembrane region" description="Helical" evidence="2">
    <location>
        <begin position="21"/>
        <end position="37"/>
    </location>
</feature>
<dbReference type="Gene3D" id="2.160.20.120">
    <property type="match status" value="2"/>
</dbReference>
<reference evidence="4 5" key="1">
    <citation type="submission" date="2022-06" db="EMBL/GenBank/DDBJ databases">
        <title>Rhizosaccharibacter gen. nov. sp. nov. KSS12, endophytic bacteria isolated from sugarcane.</title>
        <authorList>
            <person name="Pitiwittayakul N."/>
        </authorList>
    </citation>
    <scope>NUCLEOTIDE SEQUENCE [LARGE SCALE GENOMIC DNA]</scope>
    <source>
        <strain evidence="4 5">KSS12</strain>
    </source>
</reference>
<dbReference type="InterPro" id="IPR025164">
    <property type="entry name" value="Toastrack_DUF4097"/>
</dbReference>
<evidence type="ECO:0000256" key="1">
    <source>
        <dbReference type="SAM" id="MobiDB-lite"/>
    </source>
</evidence>
<keyword evidence="2" id="KW-0812">Transmembrane</keyword>